<dbReference type="Proteomes" id="UP000036987">
    <property type="component" value="Unassembled WGS sequence"/>
</dbReference>
<dbReference type="PANTHER" id="PTHR46328:SF30">
    <property type="entry name" value="OS04G0641500 PROTEIN"/>
    <property type="match status" value="1"/>
</dbReference>
<reference evidence="3" key="1">
    <citation type="journal article" date="2016" name="Nature">
        <title>The genome of the seagrass Zostera marina reveals angiosperm adaptation to the sea.</title>
        <authorList>
            <person name="Olsen J.L."/>
            <person name="Rouze P."/>
            <person name="Verhelst B."/>
            <person name="Lin Y.-C."/>
            <person name="Bayer T."/>
            <person name="Collen J."/>
            <person name="Dattolo E."/>
            <person name="De Paoli E."/>
            <person name="Dittami S."/>
            <person name="Maumus F."/>
            <person name="Michel G."/>
            <person name="Kersting A."/>
            <person name="Lauritano C."/>
            <person name="Lohaus R."/>
            <person name="Toepel M."/>
            <person name="Tonon T."/>
            <person name="Vanneste K."/>
            <person name="Amirebrahimi M."/>
            <person name="Brakel J."/>
            <person name="Bostroem C."/>
            <person name="Chovatia M."/>
            <person name="Grimwood J."/>
            <person name="Jenkins J.W."/>
            <person name="Jueterbock A."/>
            <person name="Mraz A."/>
            <person name="Stam W.T."/>
            <person name="Tice H."/>
            <person name="Bornberg-Bauer E."/>
            <person name="Green P.J."/>
            <person name="Pearson G.A."/>
            <person name="Procaccini G."/>
            <person name="Duarte C.M."/>
            <person name="Schmutz J."/>
            <person name="Reusch T.B.H."/>
            <person name="Van de Peer Y."/>
        </authorList>
    </citation>
    <scope>NUCLEOTIDE SEQUENCE [LARGE SCALE GENOMIC DNA]</scope>
    <source>
        <strain evidence="3">cv. Finnish</strain>
    </source>
</reference>
<evidence type="ECO:0008006" key="4">
    <source>
        <dbReference type="Google" id="ProtNLM"/>
    </source>
</evidence>
<accession>A0A0K9PEI5</accession>
<sequence length="259" mass="28922">MSQNSLNVIDQSSPLPQPNIDPQNTIHFSHNSSSIYITPPPYRPLHAQPLISPKEHPRPQCNVSLDFYSIKTEKPSDCNPNETLENFQCSRINDFPLIPNANYVPYQYHDTPLDNLQTPISSENNDVTGLLNANNSSDNASPNFFVPKQPTYTNSSSDNVKSNSPPIFGQIYSSYSDALDQYYGYVSKIGFSVRLGSTNYRTSKDDGKKNLGMRRLLCSKEGIVDLLHPPKLGKRRKNAVSSCGFCASIKIKREAMSEV</sequence>
<comment type="caution">
    <text evidence="2">The sequence shown here is derived from an EMBL/GenBank/DDBJ whole genome shotgun (WGS) entry which is preliminary data.</text>
</comment>
<evidence type="ECO:0000256" key="1">
    <source>
        <dbReference type="SAM" id="MobiDB-lite"/>
    </source>
</evidence>
<dbReference type="OrthoDB" id="1426481at2759"/>
<protein>
    <recommendedName>
        <fullName evidence="4">FAR1 domain-containing protein</fullName>
    </recommendedName>
</protein>
<keyword evidence="3" id="KW-1185">Reference proteome</keyword>
<evidence type="ECO:0000313" key="3">
    <source>
        <dbReference type="Proteomes" id="UP000036987"/>
    </source>
</evidence>
<evidence type="ECO:0000313" key="2">
    <source>
        <dbReference type="EMBL" id="KMZ67488.1"/>
    </source>
</evidence>
<organism evidence="2 3">
    <name type="scientific">Zostera marina</name>
    <name type="common">Eelgrass</name>
    <dbReference type="NCBI Taxonomy" id="29655"/>
    <lineage>
        <taxon>Eukaryota</taxon>
        <taxon>Viridiplantae</taxon>
        <taxon>Streptophyta</taxon>
        <taxon>Embryophyta</taxon>
        <taxon>Tracheophyta</taxon>
        <taxon>Spermatophyta</taxon>
        <taxon>Magnoliopsida</taxon>
        <taxon>Liliopsida</taxon>
        <taxon>Zosteraceae</taxon>
        <taxon>Zostera</taxon>
    </lineage>
</organism>
<name>A0A0K9PEI5_ZOSMR</name>
<gene>
    <name evidence="2" type="ORF">ZOSMA_266G00010</name>
</gene>
<dbReference type="PANTHER" id="PTHR46328">
    <property type="entry name" value="FAR-RED IMPAIRED RESPONSIVE (FAR1) FAMILY PROTEIN-RELATED"/>
    <property type="match status" value="1"/>
</dbReference>
<proteinExistence type="predicted"/>
<dbReference type="AlphaFoldDB" id="A0A0K9PEI5"/>
<feature type="region of interest" description="Disordered" evidence="1">
    <location>
        <begin position="1"/>
        <end position="20"/>
    </location>
</feature>
<dbReference type="EMBL" id="LFYR01000907">
    <property type="protein sequence ID" value="KMZ67488.1"/>
    <property type="molecule type" value="Genomic_DNA"/>
</dbReference>